<dbReference type="InterPro" id="IPR036844">
    <property type="entry name" value="Hint_dom_sf"/>
</dbReference>
<evidence type="ECO:0000256" key="1">
    <source>
        <dbReference type="SAM" id="MobiDB-lite"/>
    </source>
</evidence>
<dbReference type="SMART" id="SM00306">
    <property type="entry name" value="HintN"/>
    <property type="match status" value="1"/>
</dbReference>
<keyword evidence="4" id="KW-1185">Reference proteome</keyword>
<feature type="domain" description="Hint" evidence="2">
    <location>
        <begin position="39"/>
        <end position="144"/>
    </location>
</feature>
<protein>
    <submittedName>
        <fullName evidence="3">Hint domain-containing protein</fullName>
    </submittedName>
</protein>
<dbReference type="InterPro" id="IPR029114">
    <property type="entry name" value="Ntox24"/>
</dbReference>
<proteinExistence type="predicted"/>
<dbReference type="CDD" id="cd00081">
    <property type="entry name" value="Hint"/>
    <property type="match status" value="1"/>
</dbReference>
<organism evidence="3 4">
    <name type="scientific">Actinoplanes sandaracinus</name>
    <dbReference type="NCBI Taxonomy" id="3045177"/>
    <lineage>
        <taxon>Bacteria</taxon>
        <taxon>Bacillati</taxon>
        <taxon>Actinomycetota</taxon>
        <taxon>Actinomycetes</taxon>
        <taxon>Micromonosporales</taxon>
        <taxon>Micromonosporaceae</taxon>
        <taxon>Actinoplanes</taxon>
    </lineage>
</organism>
<feature type="region of interest" description="Disordered" evidence="1">
    <location>
        <begin position="261"/>
        <end position="285"/>
    </location>
</feature>
<reference evidence="3 4" key="1">
    <citation type="submission" date="2023-05" db="EMBL/GenBank/DDBJ databases">
        <title>Actinoplanes sp. NEAU-A12 genome sequencing.</title>
        <authorList>
            <person name="Wang Z.-S."/>
        </authorList>
    </citation>
    <scope>NUCLEOTIDE SEQUENCE [LARGE SCALE GENOMIC DNA]</scope>
    <source>
        <strain evidence="3 4">NEAU-A12</strain>
    </source>
</reference>
<evidence type="ECO:0000313" key="3">
    <source>
        <dbReference type="EMBL" id="MDI6105829.1"/>
    </source>
</evidence>
<accession>A0ABT6X1Q1</accession>
<dbReference type="SUPFAM" id="SSF51294">
    <property type="entry name" value="Hedgehog/intein (Hint) domain"/>
    <property type="match status" value="1"/>
</dbReference>
<sequence length="285" mass="30234">MVGEVVVGSKGAGAASKATTAASKSSIGSRAARAGESCLNSFTAGTLVLLAGGLTKAIEDVVVGDVVLATDPVSGETRAEQVTALIVGSGVKHLVKITVETPGDTKSGTAEITATDEHPFWVPELSDWVDATDLQTDQWLQTSAGTRVQITAIERWTDPQTTVYNLTVDNIHTYYVLAGNTPVLVHNAGGDKLRPDYNAEGPHTTFLRDRGTGQIKKWATWIPQTNPRNPAPWEMVERFDLQGPAHTNRDGTKVPTPHINLPNGGDARPAQPWEIPGSGVARPSC</sequence>
<dbReference type="PROSITE" id="PS50818">
    <property type="entry name" value="INTEIN_C_TER"/>
    <property type="match status" value="1"/>
</dbReference>
<dbReference type="Pfam" id="PF15529">
    <property type="entry name" value="Ntox24"/>
    <property type="match status" value="1"/>
</dbReference>
<dbReference type="NCBIfam" id="TIGR01443">
    <property type="entry name" value="intein_Cterm"/>
    <property type="match status" value="1"/>
</dbReference>
<dbReference type="Pfam" id="PF07591">
    <property type="entry name" value="PT-HINT"/>
    <property type="match status" value="1"/>
</dbReference>
<dbReference type="Gene3D" id="2.170.16.10">
    <property type="entry name" value="Hedgehog/Intein (Hint) domain"/>
    <property type="match status" value="1"/>
</dbReference>
<evidence type="ECO:0000313" key="4">
    <source>
        <dbReference type="Proteomes" id="UP001241758"/>
    </source>
</evidence>
<dbReference type="EMBL" id="JASCTH010000057">
    <property type="protein sequence ID" value="MDI6105829.1"/>
    <property type="molecule type" value="Genomic_DNA"/>
</dbReference>
<dbReference type="InterPro" id="IPR003587">
    <property type="entry name" value="Hint_dom_N"/>
</dbReference>
<comment type="caution">
    <text evidence="3">The sequence shown here is derived from an EMBL/GenBank/DDBJ whole genome shotgun (WGS) entry which is preliminary data.</text>
</comment>
<dbReference type="InterPro" id="IPR030934">
    <property type="entry name" value="Intein_C"/>
</dbReference>
<gene>
    <name evidence="3" type="ORF">QLQ12_45370</name>
</gene>
<dbReference type="Proteomes" id="UP001241758">
    <property type="component" value="Unassembled WGS sequence"/>
</dbReference>
<name>A0ABT6X1Q1_9ACTN</name>
<evidence type="ECO:0000259" key="2">
    <source>
        <dbReference type="SMART" id="SM00306"/>
    </source>
</evidence>